<sequence>MSKLEPIYMMNIVLYLDSTKTLHKFFCVSKKCKEAVGMLHIIPYRISDNKPTSTFLEKFSKFFPKLHTVKCTLSMLNDIKLPRSVVFLIGFITASQETNFQSNWLQMCVEVHIQTNCFSRVNYAKMTNIQSLYLVLQANSQAGNVFSGRQLSFLPTLKKIVIDCFANHLDGFLEEYDKSTNLKFKKSIFKIRNAEEKDVDNLYKLNSFGAYVGLYFHQISELPYFVILLPYFGYLNVAKADDLEAEKMYIQYGKKLHLYIGLNKKTEKLAIHNTHIQSLCVTGLDCSKNLTVPTNLQNLKLTRCTLPSLDLKYVCLENVTFDNVVVDTVTFPFTLTGLTCVKSCVSTIHNLHLLNLPASKILSVALTLSRPLLPTNLNELIFSSSPVTFFPNIMNCTFRQLKLFRCNELVSVQIPTTVTMLAVCSCKNLTSVGLVGVSLRKIEITENVQLLNVPLVPPLASIYLSKNQLLNLVLPDSIKKVKAVQSRISSRTNIGLTRLSLTACSDMPIFELFPNLVLITLISQLLPSTDFPRSLQSIFLNDLNLSKLDLQNHSNLTSLTVWKCNNLTGITTPQCLIKLDLSRNTLYTNDISKSKSLRELKIVSCRMVEFTLPPSVSVFVNNKNTFVK</sequence>
<evidence type="ECO:0000313" key="2">
    <source>
        <dbReference type="Proteomes" id="UP000014680"/>
    </source>
</evidence>
<dbReference type="GeneID" id="14889908"/>
<evidence type="ECO:0008006" key="3">
    <source>
        <dbReference type="Google" id="ProtNLM"/>
    </source>
</evidence>
<dbReference type="Proteomes" id="UP000014680">
    <property type="component" value="Unassembled WGS sequence"/>
</dbReference>
<keyword evidence="2" id="KW-1185">Reference proteome</keyword>
<dbReference type="InterPro" id="IPR032675">
    <property type="entry name" value="LRR_dom_sf"/>
</dbReference>
<name>A0A0A1U7Q2_ENTIV</name>
<dbReference type="EMBL" id="KB206483">
    <property type="protein sequence ID" value="ELP90877.1"/>
    <property type="molecule type" value="Genomic_DNA"/>
</dbReference>
<dbReference type="KEGG" id="eiv:EIN_359700"/>
<proteinExistence type="predicted"/>
<dbReference type="AlphaFoldDB" id="A0A0A1U7Q2"/>
<evidence type="ECO:0000313" key="1">
    <source>
        <dbReference type="EMBL" id="ELP90877.1"/>
    </source>
</evidence>
<accession>A0A0A1U7Q2</accession>
<dbReference type="RefSeq" id="XP_004257648.1">
    <property type="nucleotide sequence ID" value="XM_004257600.1"/>
</dbReference>
<dbReference type="VEuPathDB" id="AmoebaDB:EIN_359700"/>
<dbReference type="OMA" id="AIHNTHI"/>
<reference evidence="1 2" key="1">
    <citation type="submission" date="2012-10" db="EMBL/GenBank/DDBJ databases">
        <authorList>
            <person name="Zafar N."/>
            <person name="Inman J."/>
            <person name="Hall N."/>
            <person name="Lorenzi H."/>
            <person name="Caler E."/>
        </authorList>
    </citation>
    <scope>NUCLEOTIDE SEQUENCE [LARGE SCALE GENOMIC DNA]</scope>
    <source>
        <strain evidence="1 2">IP1</strain>
    </source>
</reference>
<gene>
    <name evidence="1" type="ORF">EIN_359700</name>
</gene>
<dbReference type="Gene3D" id="3.80.10.10">
    <property type="entry name" value="Ribonuclease Inhibitor"/>
    <property type="match status" value="1"/>
</dbReference>
<dbReference type="OrthoDB" id="25838at2759"/>
<organism evidence="1 2">
    <name type="scientific">Entamoeba invadens IP1</name>
    <dbReference type="NCBI Taxonomy" id="370355"/>
    <lineage>
        <taxon>Eukaryota</taxon>
        <taxon>Amoebozoa</taxon>
        <taxon>Evosea</taxon>
        <taxon>Archamoebae</taxon>
        <taxon>Mastigamoebida</taxon>
        <taxon>Entamoebidae</taxon>
        <taxon>Entamoeba</taxon>
    </lineage>
</organism>
<protein>
    <recommendedName>
        <fullName evidence="3">Leucine-rich repeat containing protein</fullName>
    </recommendedName>
</protein>